<evidence type="ECO:0000313" key="2">
    <source>
        <dbReference type="EMBL" id="SIS53687.1"/>
    </source>
</evidence>
<proteinExistence type="predicted"/>
<feature type="compositionally biased region" description="Pro residues" evidence="1">
    <location>
        <begin position="213"/>
        <end position="223"/>
    </location>
</feature>
<feature type="region of interest" description="Disordered" evidence="1">
    <location>
        <begin position="68"/>
        <end position="241"/>
    </location>
</feature>
<dbReference type="AlphaFoldDB" id="A0A1N7JWI7"/>
<evidence type="ECO:0000313" key="3">
    <source>
        <dbReference type="Proteomes" id="UP000186221"/>
    </source>
</evidence>
<name>A0A1N7JWI7_9RHOB</name>
<sequence length="472" mass="49561">MSALLYRERSGWWASAFLGATALHGGALAAYFDVIPWQGWLAPPTPALTAEITVASLIVPEDQLAQLEGDGTSASDPVPPEAEPEPEAQPEPPPEPQVIPDPAPEPEPPPQVTPEPEPEALPEPEPTPEPEVTEPEPEPEPPVEPEPAPEPTAPPPEETANPLLPEEDPAGAEGGAEPGPGPGAPLPEPEQPEIELPPLELATVAPDILPESDPIPEPEPPAPEAVDPAPAEVPPAVSVPEPAAPVRPRLGEPIVAPPPPSPDAEALRRLVSRIRKQFGDSCLIALPQLGAGQAPSVVMLSDRDRSMVGYADAVLPDPQDPEADPISSRAVLVDNRQCPAVNFLRARGEYPAFGLSLGLVSTQVLSGGRLIGSIEGAPSGTQTALLLVDDNGVVQDLRRFLQFSGGKITFDVPVTRDGDARDTSQMLIALATPKRLDTVTNLAGRYAEDFFPALQKELGEGAAIAVLPFDLR</sequence>
<evidence type="ECO:0000256" key="1">
    <source>
        <dbReference type="SAM" id="MobiDB-lite"/>
    </source>
</evidence>
<feature type="compositionally biased region" description="Pro residues" evidence="1">
    <location>
        <begin position="144"/>
        <end position="157"/>
    </location>
</feature>
<gene>
    <name evidence="2" type="ORF">SAMN05421580_102145</name>
</gene>
<dbReference type="EMBL" id="FTOG01000002">
    <property type="protein sequence ID" value="SIS53687.1"/>
    <property type="molecule type" value="Genomic_DNA"/>
</dbReference>
<dbReference type="RefSeq" id="WP_076483741.1">
    <property type="nucleotide sequence ID" value="NZ_FTOG01000002.1"/>
</dbReference>
<feature type="compositionally biased region" description="Acidic residues" evidence="1">
    <location>
        <begin position="116"/>
        <end position="143"/>
    </location>
</feature>
<organism evidence="2 3">
    <name type="scientific">Rhodobacter aestuarii</name>
    <dbReference type="NCBI Taxonomy" id="453582"/>
    <lineage>
        <taxon>Bacteria</taxon>
        <taxon>Pseudomonadati</taxon>
        <taxon>Pseudomonadota</taxon>
        <taxon>Alphaproteobacteria</taxon>
        <taxon>Rhodobacterales</taxon>
        <taxon>Rhodobacter group</taxon>
        <taxon>Rhodobacter</taxon>
    </lineage>
</organism>
<feature type="compositionally biased region" description="Low complexity" evidence="1">
    <location>
        <begin position="224"/>
        <end position="241"/>
    </location>
</feature>
<feature type="compositionally biased region" description="Pro residues" evidence="1">
    <location>
        <begin position="179"/>
        <end position="189"/>
    </location>
</feature>
<protein>
    <submittedName>
        <fullName evidence="2">Uncharacterized protein</fullName>
    </submittedName>
</protein>
<dbReference type="Proteomes" id="UP000186221">
    <property type="component" value="Unassembled WGS sequence"/>
</dbReference>
<feature type="compositionally biased region" description="Low complexity" evidence="1">
    <location>
        <begin position="194"/>
        <end position="212"/>
    </location>
</feature>
<dbReference type="STRING" id="453582.SAMN05421580_102145"/>
<feature type="compositionally biased region" description="Pro residues" evidence="1">
    <location>
        <begin position="89"/>
        <end position="115"/>
    </location>
</feature>
<reference evidence="3" key="1">
    <citation type="submission" date="2017-01" db="EMBL/GenBank/DDBJ databases">
        <authorList>
            <person name="Varghese N."/>
            <person name="Submissions S."/>
        </authorList>
    </citation>
    <scope>NUCLEOTIDE SEQUENCE [LARGE SCALE GENOMIC DNA]</scope>
    <source>
        <strain evidence="3">DSM 19945</strain>
    </source>
</reference>
<keyword evidence="3" id="KW-1185">Reference proteome</keyword>
<accession>A0A1N7JWI7</accession>